<dbReference type="InterPro" id="IPR000873">
    <property type="entry name" value="AMP-dep_synth/lig_dom"/>
</dbReference>
<comment type="similarity">
    <text evidence="2">Belongs to the ATP-dependent AMP-binding enzyme family.</text>
</comment>
<dbReference type="NCBIfam" id="TIGR01720">
    <property type="entry name" value="NRPS-para261"/>
    <property type="match status" value="1"/>
</dbReference>
<dbReference type="Gene3D" id="3.40.50.1110">
    <property type="entry name" value="SGNH hydrolase"/>
    <property type="match status" value="1"/>
</dbReference>
<dbReference type="Gene3D" id="1.10.1200.10">
    <property type="entry name" value="ACP-like"/>
    <property type="match status" value="4"/>
</dbReference>
<evidence type="ECO:0000256" key="5">
    <source>
        <dbReference type="ARBA" id="ARBA00022737"/>
    </source>
</evidence>
<accession>A0AAF0C2X3</accession>
<sequence length="4828" mass="539017">MQTTALTSYSLTFPQLDVFFHQQQLPDCPLYNICGYTRLAGKVDIPRLQLAYQKLAQAADIFRLYFEHNQEWPEQKLAASCDAHLSRVDFSGRRDPEAEAKAHLEVLFATQFDLSKGPLFTGQLITLSENEHWFVTLGHHLVVDGWATSHIIRKLGEIYTALGQETDEGTWSGILSIPNFVDVVAQEARYQQSASYRKSEQYWLDKFQTIPEHLFTAHYRGSFAADQVVPSKRQHILLSREKSGLLQHFCRQQDTGIQGIFLGLLYSYFSSCYGQSDLVIGTPVHNRTSAAQKQIIGMFASMSPLRLALSRDLTFTELLRAIGKIQRQDFRHQKYPVSHLNRQLKLSRSSQQQLFDLCFNYLKLDINARYDDCETLSRFIGHGFSQIPLSVNLIEFGEQQELELQLDYNLAYFSDEEALLLLNRLDFLLEQVLSDPGQQVSALAHMPPSELTRLQSFTCCEGGLRSEKTAAELFEAFARQHPGNAALVAGQDKLSFAELNQQANQLAHYLTTQGVGVESRVGICTTASVEMIISVLAVFKTGAMYVPLDANFPQARLDYMVQDSQIQHLLTQSQYLPLFQNFPLIFVTLDSSEHQQKISGFSCADLERPAGFTLSCLAYLIYTSGSTGQPKGVMVEHQNLMHYAFGIQDKHQLPPGMSYGVLSSLATDLGNTSLYLAFISGGCLHLLPELATLDSHQFARHIHQQAIDVLKITPNHFDALYDEMLFEQGFPCRFLFLGGEPLIGRVLSKVDKLNREQACQVINHYGPTETTIGCLTHALCREQSYTRVPIGTPLANSRAYVLNQEKKLQPLGCVGELYIGGGGVTRGYLNQAKLTRERFVDGFSGIDSQGPLYQTGDLVRCLTGGEIEFTGRNDDQVKIRGYRVELGEIEARLTRLNDIEVAVVQLQQDDFGARHLVAFVTISAVAGSDIKLKDLRLELAKFLPAHMVPEQLMVLEQFPLMVNGKIDRKALPKLDNQISDDYLAPQGEAETCLVQVCAELLSVPEQELSTGANFFALGGDSIISIQLVSRMRQTGWTLTGKDILDAPRIKDLALLLKPLADKETAAEQGPVEGDLPLLPIQHLFFGDETQLHHYNQSVLLAIPAAFTPEHAKIFVEHLYRRHDALRLAFSAVQGQWQASHQNFDRDMLEQSVEVITLAEEDFSALEEIADRIQASLSLEAGGLFKAAYFINQSGQTRLLLVCHHLIVDGVSWRVILEDLERISAQLEQNQAPALAAKTSSFKAWGEFLQAYAKSEQLLDEREYWLAQGADLPATAPRVEQEVNFTTLNFSLDEQLTERLLHHAGQAYRTQVNELLLAALLKAHCQWSGQLSLTLDLEGHGREIQSTGLDLSQTMGWFTSLYPLKLTTDTLDWRTVITRVKETYRRVPHHGLGFGVLKYLVQDSELAKQPRPELVFNYLGQFDQVVNSGHKFSLLNENKGRSISPKRRPHHNLTLNGMVNNACLHFDLTFDNQHYDSDVMAQLVQTYSEELSCLVTHCLSDNSGWRTLSDFPLAHITTEQLDSWQSSYPIQDLYPATAMQQGLLFHSEQDRSAYATQKLLTLNGSIELVHFRQAWQQLVDDHAVFRTIFVGQDLGMQQLVLTHADLPWFEFDLSHLNEAGQQAEIARFIQEDKQLGFDKTRAPLMRISIWHLGKQTYQLLWSSHHALTDGWCNPLIFSEMMASYQRLCRDQALVASNSRPYRDYIVWLLQQDSDGAQAFWQQELAALEGPTPLPSARDADNSPGCDELSLSLTPEQTGQLSEFARKSQVTLSVVLQGAWAYLLSAYSREKSVVFGTTVSGRPAQINDVDKMIGLFINTIPVRVGLDKEQGLQAWLKDIHQGQHQRESHSFLPLTEIQQASGFAPGTPLFNSLFVFENYPVAALSEHVSGKKDITLSSAQSFETSNYQLTLVAQLEQALTLKLTYLKQAFGPAMAQQLLRHYQEILMAMPTMADKPLSALALLSAQETRNLTRELNSRQESFAANTCLHRVFEQQAAIFSENTALSFAQQQLDYETLNRQANQLARYLRDTGVETETLVGICLDRSVQMLVAILAILKAGGAYVPLDPSNPQERLDYIIEDSGINYLLTDSGQALACDNLSRINLDESDFQAQIRTYPTDNLPALARQDGQNLAYVIYTSGSTGRPKGVLVEHRQVIRLFKASEQHFHFNGDDVWSMCHSYAFDFSVWEIWGALLHGGRLVVIPQRVSRAYDELYQLLIAEKVTVLNQTPSAFSQLSLVDEQVKGELSLRSVIFGGEALNLNSLKPWVARHGDSAPELINMYGITETTVHVTYRRILASDIAENQGSLIGRPIADLSLYLLDEALRPVPVGACGEIFVGGDGVTRGYLNRDELTQERFIINPYNRDERLYRTGDLARFLGNMEMEYLGRIDDQVKIRGFRIELGEIEQQLLNLEQVLSALVCVHGQEQKSLVAYLVLNESACALPQDEVIKPLRQQLSALLPEYMLPSFFVVLEQLPLTTNGKVDKKALPEPDRSQLVQDFIAPVNPIEIKLAKIWGQLLQVAAQEIGINANFFELGGHSLLSLRLVAEIKQSFGVELAIRDIFENARLAQLAQMIADSAGQGTGLQITPVTSQDNRFVLSFAQQRLWFIDAMDGGSAHYNMSGTLDLSGSLDIKALEQAFATIVERHQSLRTCIKRDEQDRPMQQIRPAEGFSLSRVDLSSQDEPEQSQLLEQEITHAATKVFDLQRDFMLRVHLVSLSSQQHVLVVTMHHIASDGWSMSVLIKELSALYSAYRQGEDNPLAMLKLQYTDYAHWQRQYLQGDVLEQQLLYWEQQLADLPVVHGLPLDYPRGEMQTFNGQTLDTSLSRETLSGLKALCREQGATLFMGLHAAFSLLLARYSNETDIVVGSPVANREQAEIADLIGFFVNTLVLRCDLSQQPGFSDLLEQSKQNLLDAYAHQQVPFEQLVERLQPERSLQHSPLFQVMLVLQNNEEQELVLPGLELNMRPGARDIAKYDLTLTVSEKPQGLALAWEYNTDLFQQASIARMAEHFQHLVDAILARPQTNVFKLPLLSKAQAEQALQAARRATVSNEAVCVHEIFQGQVAIAPQAIALELAEQNISYQALNTRANRLARYLMENRQVKPDTLVGICLEPSVDLVVGILAILKAGGAYVPLDPAYPEARLTHMLSDAALETVLTHSHLQTPVTRAQALYLDEESFLTGLGHYCDEDIPVSATGVAPHHLAYVIYTSGSTGLPKGVMISHDNWQAYSRSVSRDYGLKAQEKILQFSSISFDILVEELSLSLLHGNTLVLPPTADVPSVAEFWQRLDKHRVTIATLPTAYWHQLCLDGQLAESLNTTALDLVIVGGEAISARHLGRWQQAAGENIRLLNTYGPTETTVIASYADVSSIASGASMIPIGRASQDSRLLVLDQYLAPVPDGVAGELYIGGEGLARGYLNQAELTEQAFVSLKARDSGEKPLCLYKSGDLVRRLADGNLAFLGRIDHQVKIRGFRIELGEIEHALKAQAQIKDVIVLAKEDDNGNKRLIAYLVSDQALILAQEENNEQRREFIEALRQSLSQRLPEYMVPAGFVLLGALPLTANGKVDKKALPEADMSLGQGTYVAPANDNEVRLAAIWQELLGLERVGVTDNFFDLGGHSLLATQLSAKIRYEFDVEINLAVIFKQQTIRLLAQSLETSKTSQLPKLVKAAQVQEYPLSFAQQGFWLAEQMTGANSAYNMPAAIKLGGEVNQAALKQAYQALVARHDVFRSAFVTNHRGEAVQKIYALDELALEIEVVAVDEQELTAAMQAHATASFDLAKPSLFKLQLLLLTNGEFILLAKLHHIIADGWSVALLIKEFNHLYLAYSRGQVPGLSPLDYQYQDYSVWQHQCFSEPLSESGREMLDYWSAHLSDAPRSLPLAQDFLADDEKPSQRKTGSLMLTREQSEQLQAFARGENATLFSVLLAGLNTLMAKWTGEQDVVIGTVVAGRHQLELASVIGCFINVLTLRTRLNPQLQLIDIVRQTNEVVVNGLANQDLPFDLLVEHINPERTGSQNPFNNVSLRLQNIKEENLSLDGLAMESLEQDLSAGGTQLDLMFEAIERPDGLELVVQYEGKYFSEQTIALLLANYQDILSMMMTEQALSLDGLSLSTSLAEQRQRSQQLFPQFYLAASFTAEPIKEPLMFWGKEFNQALKVDFAPYNQVFQELLNPDSELVNISHGCGAILFRWQDWLGASGDELALNASHFFGALEQALSRTSSPLILMVCPASSALLEDQAFVEQCLALEAKLAQLAQAQPLLELILPADVFEAYPVSQTLDAFMEQEASIPYTPEAYTAMATSLYRRFSCQGRRPYKVIVLDCDNTLWQGVCGEVGALGVEISGPYLALQQFMLEQYHQGVVLCLNSKNNPEDVQQVFDQHPDMLLTMEHIVLAKVNWHAKSENIREIAAELNLGLDSFIFVDDDTMQCAEVRSRVPQVLTLQLPADTGRIEQFLAHSWAFDRVTSSGMGAERSRYYKADQQRQQLQQSHFDLSEFLESLELNIEIRQIEERHIPRASELSLRTNQFNLTTRRHSEGQIRDFIANGQLGWNVSVSDRFGDYGDVGLLLAEADQQSLKVTDFMLSCRAMGRGVEHTMVRHLASVAKRQGLASVDLLYRQSKKNLPALNFLQTLGLEGGGPELESWSLTTAMAEQVNYLQAGGQQDNSAESGAGKSAEKAAGKSANTEAAMPEAVIDYQGIANSLADIQAIQARVDQFALSINRTVGVFAEFVPPVTEAEQKLCQLWQDLLGLEQVGIKDNFFELGGNSLQATRLIAQINETFNIVLLLDQVFKAQSIEMLAGIIEQQLLILSVQSVDDGTLSEDEMELTI</sequence>
<dbReference type="FunFam" id="1.10.1200.10:FF:000016">
    <property type="entry name" value="Non-ribosomal peptide synthase"/>
    <property type="match status" value="1"/>
</dbReference>
<keyword evidence="9" id="KW-1185">Reference proteome</keyword>
<dbReference type="Pfam" id="PF13193">
    <property type="entry name" value="AMP-binding_C"/>
    <property type="match status" value="2"/>
</dbReference>
<dbReference type="InterPro" id="IPR042099">
    <property type="entry name" value="ANL_N_sf"/>
</dbReference>
<dbReference type="SMART" id="SM00823">
    <property type="entry name" value="PKS_PP"/>
    <property type="match status" value="4"/>
</dbReference>
<dbReference type="InterPro" id="IPR025110">
    <property type="entry name" value="AMP-bd_C"/>
</dbReference>
<gene>
    <name evidence="8" type="ORF">SG35_022855</name>
</gene>
<comment type="cofactor">
    <cofactor evidence="1">
        <name>pantetheine 4'-phosphate</name>
        <dbReference type="ChEBI" id="CHEBI:47942"/>
    </cofactor>
</comment>
<reference evidence="8 9" key="1">
    <citation type="journal article" date="2015" name="Genome Announc.">
        <title>Draft Genome Sequences of Marine Isolates of Thalassomonas viridans and Thalassomonas actiniarum.</title>
        <authorList>
            <person name="Olonade I."/>
            <person name="van Zyl L.J."/>
            <person name="Trindade M."/>
        </authorList>
    </citation>
    <scope>NUCLEOTIDE SEQUENCE [LARGE SCALE GENOMIC DNA]</scope>
    <source>
        <strain evidence="8 9">A5K-106</strain>
    </source>
</reference>
<dbReference type="SUPFAM" id="SSF56784">
    <property type="entry name" value="HAD-like"/>
    <property type="match status" value="1"/>
</dbReference>
<dbReference type="CDD" id="cd19531">
    <property type="entry name" value="LCL_NRPS-like"/>
    <property type="match status" value="2"/>
</dbReference>
<name>A0AAF0C2X3_9GAMM</name>
<evidence type="ECO:0000259" key="7">
    <source>
        <dbReference type="PROSITE" id="PS50075"/>
    </source>
</evidence>
<dbReference type="CDD" id="cd17643">
    <property type="entry name" value="A_NRPS_Cytc1-like"/>
    <property type="match status" value="1"/>
</dbReference>
<dbReference type="SUPFAM" id="SSF56801">
    <property type="entry name" value="Acetyl-CoA synthetase-like"/>
    <property type="match status" value="3"/>
</dbReference>
<dbReference type="FunFam" id="3.30.300.30:FF:000010">
    <property type="entry name" value="Enterobactin synthetase component F"/>
    <property type="match status" value="2"/>
</dbReference>
<dbReference type="Pfam" id="PF00550">
    <property type="entry name" value="PP-binding"/>
    <property type="match status" value="4"/>
</dbReference>
<dbReference type="InterPro" id="IPR010071">
    <property type="entry name" value="AA_adenyl_dom"/>
</dbReference>
<dbReference type="InterPro" id="IPR045851">
    <property type="entry name" value="AMP-bd_C_sf"/>
</dbReference>
<dbReference type="InterPro" id="IPR010060">
    <property type="entry name" value="NRPS_synth"/>
</dbReference>
<organism evidence="8 9">
    <name type="scientific">Thalassomonas actiniarum</name>
    <dbReference type="NCBI Taxonomy" id="485447"/>
    <lineage>
        <taxon>Bacteria</taxon>
        <taxon>Pseudomonadati</taxon>
        <taxon>Pseudomonadota</taxon>
        <taxon>Gammaproteobacteria</taxon>
        <taxon>Alteromonadales</taxon>
        <taxon>Colwelliaceae</taxon>
        <taxon>Thalassomonas</taxon>
    </lineage>
</organism>
<dbReference type="InterPro" id="IPR036412">
    <property type="entry name" value="HAD-like_sf"/>
</dbReference>
<feature type="domain" description="Carrier" evidence="7">
    <location>
        <begin position="984"/>
        <end position="1060"/>
    </location>
</feature>
<dbReference type="InterPro" id="IPR006162">
    <property type="entry name" value="Ppantetheine_attach_site"/>
</dbReference>
<dbReference type="Pfam" id="PF00501">
    <property type="entry name" value="AMP-binding"/>
    <property type="match status" value="3"/>
</dbReference>
<dbReference type="PROSITE" id="PS00455">
    <property type="entry name" value="AMP_BINDING"/>
    <property type="match status" value="3"/>
</dbReference>
<evidence type="ECO:0000256" key="3">
    <source>
        <dbReference type="ARBA" id="ARBA00022450"/>
    </source>
</evidence>
<dbReference type="Gene3D" id="3.40.50.1000">
    <property type="entry name" value="HAD superfamily/HAD-like"/>
    <property type="match status" value="1"/>
</dbReference>
<dbReference type="GO" id="GO:0016788">
    <property type="term" value="F:hydrolase activity, acting on ester bonds"/>
    <property type="evidence" value="ECO:0007669"/>
    <property type="project" value="UniProtKB-ARBA"/>
</dbReference>
<dbReference type="GO" id="GO:0072330">
    <property type="term" value="P:monocarboxylic acid biosynthetic process"/>
    <property type="evidence" value="ECO:0007669"/>
    <property type="project" value="UniProtKB-ARBA"/>
</dbReference>
<dbReference type="Pfam" id="PF00668">
    <property type="entry name" value="Condensation"/>
    <property type="match status" value="5"/>
</dbReference>
<evidence type="ECO:0000256" key="6">
    <source>
        <dbReference type="SAM" id="MobiDB-lite"/>
    </source>
</evidence>
<reference evidence="8 9" key="2">
    <citation type="journal article" date="2022" name="Mar. Drugs">
        <title>Bioassay-Guided Fractionation Leads to the Detection of Cholic Acid Generated by the Rare Thalassomonas sp.</title>
        <authorList>
            <person name="Pheiffer F."/>
            <person name="Schneider Y.K."/>
            <person name="Hansen E.H."/>
            <person name="Andersen J.H."/>
            <person name="Isaksson J."/>
            <person name="Busche T."/>
            <person name="R C."/>
            <person name="Kalinowski J."/>
            <person name="Zyl L.V."/>
            <person name="Trindade M."/>
        </authorList>
    </citation>
    <scope>NUCLEOTIDE SEQUENCE [LARGE SCALE GENOMIC DNA]</scope>
    <source>
        <strain evidence="8 9">A5K-106</strain>
    </source>
</reference>
<feature type="domain" description="Carrier" evidence="7">
    <location>
        <begin position="4731"/>
        <end position="4806"/>
    </location>
</feature>
<dbReference type="SUPFAM" id="SSF47336">
    <property type="entry name" value="ACP-like"/>
    <property type="match status" value="4"/>
</dbReference>
<dbReference type="InterPro" id="IPR020806">
    <property type="entry name" value="PKS_PP-bd"/>
</dbReference>
<keyword evidence="3" id="KW-0596">Phosphopantetheine</keyword>
<dbReference type="InterPro" id="IPR010037">
    <property type="entry name" value="FkbH_domain"/>
</dbReference>
<dbReference type="GO" id="GO:0043041">
    <property type="term" value="P:amino acid activation for nonribosomal peptide biosynthetic process"/>
    <property type="evidence" value="ECO:0007669"/>
    <property type="project" value="TreeGrafter"/>
</dbReference>
<feature type="region of interest" description="Disordered" evidence="6">
    <location>
        <begin position="4660"/>
        <end position="4682"/>
    </location>
</feature>
<keyword evidence="5" id="KW-0677">Repeat</keyword>
<dbReference type="Gene3D" id="3.30.559.10">
    <property type="entry name" value="Chloramphenicol acetyltransferase-like domain"/>
    <property type="match status" value="5"/>
</dbReference>
<dbReference type="GO" id="GO:0031177">
    <property type="term" value="F:phosphopantetheine binding"/>
    <property type="evidence" value="ECO:0007669"/>
    <property type="project" value="InterPro"/>
</dbReference>
<dbReference type="InterPro" id="IPR020845">
    <property type="entry name" value="AMP-binding_CS"/>
</dbReference>
<evidence type="ECO:0000313" key="8">
    <source>
        <dbReference type="EMBL" id="WDD98094.1"/>
    </source>
</evidence>
<dbReference type="CDD" id="cd19543">
    <property type="entry name" value="DCL_NRPS"/>
    <property type="match status" value="1"/>
</dbReference>
<dbReference type="NCBIfam" id="TIGR01681">
    <property type="entry name" value="HAD-SF-IIIC"/>
    <property type="match status" value="1"/>
</dbReference>
<dbReference type="PROSITE" id="PS50075">
    <property type="entry name" value="CARRIER"/>
    <property type="match status" value="4"/>
</dbReference>
<dbReference type="NCBIfam" id="NF003417">
    <property type="entry name" value="PRK04813.1"/>
    <property type="match status" value="3"/>
</dbReference>
<dbReference type="SUPFAM" id="SSF52777">
    <property type="entry name" value="CoA-dependent acyltransferases"/>
    <property type="match status" value="10"/>
</dbReference>
<dbReference type="Gene3D" id="2.30.38.10">
    <property type="entry name" value="Luciferase, Domain 3"/>
    <property type="match status" value="2"/>
</dbReference>
<protein>
    <submittedName>
        <fullName evidence="8">Non-ribosomal peptide synthetase</fullName>
    </submittedName>
</protein>
<evidence type="ECO:0000256" key="1">
    <source>
        <dbReference type="ARBA" id="ARBA00001957"/>
    </source>
</evidence>
<dbReference type="GO" id="GO:0005829">
    <property type="term" value="C:cytosol"/>
    <property type="evidence" value="ECO:0007669"/>
    <property type="project" value="TreeGrafter"/>
</dbReference>
<dbReference type="CDD" id="cd19534">
    <property type="entry name" value="E_NRPS"/>
    <property type="match status" value="1"/>
</dbReference>
<proteinExistence type="inferred from homology"/>
<feature type="domain" description="Carrier" evidence="7">
    <location>
        <begin position="3585"/>
        <end position="3660"/>
    </location>
</feature>
<dbReference type="InterPro" id="IPR010033">
    <property type="entry name" value="HAD_SF_ppase_IIIC"/>
</dbReference>
<dbReference type="PANTHER" id="PTHR45527">
    <property type="entry name" value="NONRIBOSOMAL PEPTIDE SYNTHETASE"/>
    <property type="match status" value="1"/>
</dbReference>
<dbReference type="FunFam" id="3.40.50.980:FF:000001">
    <property type="entry name" value="Non-ribosomal peptide synthetase"/>
    <property type="match status" value="3"/>
</dbReference>
<dbReference type="FunFam" id="3.30.559.10:FF:000012">
    <property type="entry name" value="Non-ribosomal peptide synthetase"/>
    <property type="match status" value="1"/>
</dbReference>
<evidence type="ECO:0000256" key="4">
    <source>
        <dbReference type="ARBA" id="ARBA00022553"/>
    </source>
</evidence>
<dbReference type="Gene3D" id="3.40.50.12780">
    <property type="entry name" value="N-terminal domain of ligase-like"/>
    <property type="match status" value="1"/>
</dbReference>
<dbReference type="InterPro" id="IPR023214">
    <property type="entry name" value="HAD_sf"/>
</dbReference>
<dbReference type="FunFam" id="3.30.300.30:FF:000015">
    <property type="entry name" value="Nonribosomal peptide synthase SidD"/>
    <property type="match status" value="1"/>
</dbReference>
<dbReference type="FunFam" id="3.40.50.12780:FF:000012">
    <property type="entry name" value="Non-ribosomal peptide synthetase"/>
    <property type="match status" value="1"/>
</dbReference>
<evidence type="ECO:0000256" key="2">
    <source>
        <dbReference type="ARBA" id="ARBA00006432"/>
    </source>
</evidence>
<dbReference type="PROSITE" id="PS00012">
    <property type="entry name" value="PHOSPHOPANTETHEINE"/>
    <property type="match status" value="4"/>
</dbReference>
<dbReference type="GO" id="GO:0044550">
    <property type="term" value="P:secondary metabolite biosynthetic process"/>
    <property type="evidence" value="ECO:0007669"/>
    <property type="project" value="UniProtKB-ARBA"/>
</dbReference>
<dbReference type="KEGG" id="tact:SG35_022855"/>
<dbReference type="RefSeq" id="WP_084692419.1">
    <property type="nucleotide sequence ID" value="NZ_CP059735.1"/>
</dbReference>
<dbReference type="NCBIfam" id="TIGR01733">
    <property type="entry name" value="AA-adenyl-dom"/>
    <property type="match status" value="3"/>
</dbReference>
<evidence type="ECO:0000313" key="9">
    <source>
        <dbReference type="Proteomes" id="UP000032568"/>
    </source>
</evidence>
<feature type="domain" description="Carrier" evidence="7">
    <location>
        <begin position="2501"/>
        <end position="2578"/>
    </location>
</feature>
<dbReference type="CDD" id="cd05930">
    <property type="entry name" value="A_NRPS"/>
    <property type="match status" value="2"/>
</dbReference>
<dbReference type="FunFam" id="3.40.50.980:FF:000002">
    <property type="entry name" value="Enterobactin synthetase component F"/>
    <property type="match status" value="1"/>
</dbReference>
<dbReference type="Gene3D" id="3.30.300.30">
    <property type="match status" value="3"/>
</dbReference>
<dbReference type="InterPro" id="IPR023213">
    <property type="entry name" value="CAT-like_dom_sf"/>
</dbReference>
<dbReference type="InterPro" id="IPR036736">
    <property type="entry name" value="ACP-like_sf"/>
</dbReference>
<dbReference type="InterPro" id="IPR036514">
    <property type="entry name" value="SGNH_hydro_sf"/>
</dbReference>
<dbReference type="InterPro" id="IPR009081">
    <property type="entry name" value="PP-bd_ACP"/>
</dbReference>
<dbReference type="EMBL" id="CP059735">
    <property type="protein sequence ID" value="WDD98094.1"/>
    <property type="molecule type" value="Genomic_DNA"/>
</dbReference>
<dbReference type="FunFam" id="1.10.1200.10:FF:000005">
    <property type="entry name" value="Nonribosomal peptide synthetase 1"/>
    <property type="match status" value="2"/>
</dbReference>
<dbReference type="InterPro" id="IPR001242">
    <property type="entry name" value="Condensation_dom"/>
</dbReference>
<dbReference type="Proteomes" id="UP000032568">
    <property type="component" value="Chromosome"/>
</dbReference>
<dbReference type="NCBIfam" id="TIGR01686">
    <property type="entry name" value="FkbH"/>
    <property type="match status" value="1"/>
</dbReference>
<keyword evidence="4" id="KW-0597">Phosphoprotein</keyword>
<dbReference type="Gene3D" id="3.30.559.30">
    <property type="entry name" value="Nonribosomal peptide synthetase, condensation domain"/>
    <property type="match status" value="5"/>
</dbReference>
<dbReference type="Gene3D" id="3.40.50.980">
    <property type="match status" value="4"/>
</dbReference>
<dbReference type="PANTHER" id="PTHR45527:SF1">
    <property type="entry name" value="FATTY ACID SYNTHASE"/>
    <property type="match status" value="1"/>
</dbReference>